<organism evidence="8 9">
    <name type="scientific">Roseateles asaccharophilus</name>
    <dbReference type="NCBI Taxonomy" id="582607"/>
    <lineage>
        <taxon>Bacteria</taxon>
        <taxon>Pseudomonadati</taxon>
        <taxon>Pseudomonadota</taxon>
        <taxon>Betaproteobacteria</taxon>
        <taxon>Burkholderiales</taxon>
        <taxon>Sphaerotilaceae</taxon>
        <taxon>Roseateles</taxon>
    </lineage>
</organism>
<keyword evidence="6" id="KW-0472">Membrane</keyword>
<evidence type="ECO:0000313" key="9">
    <source>
        <dbReference type="Proteomes" id="UP001180825"/>
    </source>
</evidence>
<comment type="similarity">
    <text evidence="2 7">Belongs to the ExbD/TolR family.</text>
</comment>
<comment type="caution">
    <text evidence="8">The sequence shown here is derived from an EMBL/GenBank/DDBJ whole genome shotgun (WGS) entry which is preliminary data.</text>
</comment>
<evidence type="ECO:0000256" key="6">
    <source>
        <dbReference type="ARBA" id="ARBA00023136"/>
    </source>
</evidence>
<evidence type="ECO:0000313" key="8">
    <source>
        <dbReference type="EMBL" id="MDR7331702.1"/>
    </source>
</evidence>
<reference evidence="8 9" key="1">
    <citation type="submission" date="2023-07" db="EMBL/GenBank/DDBJ databases">
        <title>Sorghum-associated microbial communities from plants grown in Nebraska, USA.</title>
        <authorList>
            <person name="Schachtman D."/>
        </authorList>
    </citation>
    <scope>NUCLEOTIDE SEQUENCE [LARGE SCALE GENOMIC DNA]</scope>
    <source>
        <strain evidence="8 9">BE316</strain>
    </source>
</reference>
<keyword evidence="7" id="KW-0813">Transport</keyword>
<name>A0ABU2A3D5_9BURK</name>
<dbReference type="InterPro" id="IPR003400">
    <property type="entry name" value="ExbD"/>
</dbReference>
<evidence type="ECO:0000256" key="4">
    <source>
        <dbReference type="ARBA" id="ARBA00022692"/>
    </source>
</evidence>
<keyword evidence="9" id="KW-1185">Reference proteome</keyword>
<keyword evidence="4 7" id="KW-0812">Transmembrane</keyword>
<dbReference type="Proteomes" id="UP001180825">
    <property type="component" value="Unassembled WGS sequence"/>
</dbReference>
<evidence type="ECO:0000256" key="7">
    <source>
        <dbReference type="RuleBase" id="RU003879"/>
    </source>
</evidence>
<keyword evidence="5" id="KW-1133">Transmembrane helix</keyword>
<evidence type="ECO:0000256" key="2">
    <source>
        <dbReference type="ARBA" id="ARBA00005811"/>
    </source>
</evidence>
<sequence>MAIQLVQGPDEAVSTINTTPLVDVMLVLLITIPVQLHSVNLNLQIAPPTSSPPVPPEVVRIYIAPGDVVLWNGEAITNGSTLRDRMGAAGRQDTQPDVHVRPQPGAKYERFTAVMTAANQAGLTKLGVVGSEQFLDKE</sequence>
<keyword evidence="3" id="KW-1003">Cell membrane</keyword>
<evidence type="ECO:0000256" key="3">
    <source>
        <dbReference type="ARBA" id="ARBA00022475"/>
    </source>
</evidence>
<evidence type="ECO:0000256" key="5">
    <source>
        <dbReference type="ARBA" id="ARBA00022989"/>
    </source>
</evidence>
<proteinExistence type="inferred from homology"/>
<dbReference type="Pfam" id="PF02472">
    <property type="entry name" value="ExbD"/>
    <property type="match status" value="1"/>
</dbReference>
<accession>A0ABU2A3D5</accession>
<dbReference type="EMBL" id="JAVDXV010000001">
    <property type="protein sequence ID" value="MDR7331702.1"/>
    <property type="molecule type" value="Genomic_DNA"/>
</dbReference>
<comment type="subcellular location">
    <subcellularLocation>
        <location evidence="1">Cell membrane</location>
        <topology evidence="1">Single-pass membrane protein</topology>
    </subcellularLocation>
    <subcellularLocation>
        <location evidence="7">Cell membrane</location>
        <topology evidence="7">Single-pass type II membrane protein</topology>
    </subcellularLocation>
</comment>
<keyword evidence="7" id="KW-0653">Protein transport</keyword>
<dbReference type="RefSeq" id="WP_310325193.1">
    <property type="nucleotide sequence ID" value="NZ_JAVDXV010000001.1"/>
</dbReference>
<protein>
    <submittedName>
        <fullName evidence="8">Biopolymer transport protein ExbD</fullName>
    </submittedName>
</protein>
<gene>
    <name evidence="8" type="ORF">J2X21_000814</name>
</gene>
<dbReference type="Gene3D" id="3.30.420.270">
    <property type="match status" value="1"/>
</dbReference>
<evidence type="ECO:0000256" key="1">
    <source>
        <dbReference type="ARBA" id="ARBA00004162"/>
    </source>
</evidence>